<dbReference type="Pfam" id="PF00957">
    <property type="entry name" value="Synaptobrevin"/>
    <property type="match status" value="1"/>
</dbReference>
<dbReference type="InterPro" id="IPR042855">
    <property type="entry name" value="V_SNARE_CC"/>
</dbReference>
<keyword evidence="4" id="KW-1185">Reference proteome</keyword>
<sequence length="192" mass="21961">MIQYYPSIYDSKLQLGCSLACSCAESYKNTTKMKTYVVSGNTYLCYEGEKYVIVCLSLKEFKNEIITILMKQLHEELLLCTGSLMIESVLKKWFEKIQNGSQEKIIAINNEIDDTKNLMMENLDKVLERGENIDKIASTSNKLQEQASSFKRGAIDLKKEMCLRNWKIIATISLGVLIFILLIVFAILMTKN</sequence>
<name>A0A2H4UVY2_9VIRU</name>
<reference evidence="3" key="1">
    <citation type="journal article" date="2017" name="Elife">
        <title>The kinetoplastid-infecting Bodo saltans virus (BsV), a window into the most abundant giant viruses in the sea.</title>
        <authorList>
            <person name="Deeg C.M."/>
            <person name="Chow C.-E.T."/>
            <person name="Suttle C.A."/>
        </authorList>
    </citation>
    <scope>NUCLEOTIDE SEQUENCE</scope>
    <source>
        <strain evidence="3">NG1</strain>
    </source>
</reference>
<dbReference type="EMBL" id="MF782455">
    <property type="protein sequence ID" value="ATZ81026.1"/>
    <property type="molecule type" value="Genomic_DNA"/>
</dbReference>
<dbReference type="Proteomes" id="UP000240325">
    <property type="component" value="Segment"/>
</dbReference>
<dbReference type="PANTHER" id="PTHR45701">
    <property type="entry name" value="SYNAPTOBREVIN FAMILY MEMBER"/>
    <property type="match status" value="1"/>
</dbReference>
<keyword evidence="1" id="KW-0472">Membrane</keyword>
<accession>A0A2H4UVY2</accession>
<keyword evidence="3" id="KW-0675">Receptor</keyword>
<protein>
    <submittedName>
        <fullName evidence="3">SNARE (Soluble N-ethylmaleimide-sensitive factor attachment protein receptor) protein</fullName>
    </submittedName>
</protein>
<feature type="transmembrane region" description="Helical" evidence="1">
    <location>
        <begin position="168"/>
        <end position="189"/>
    </location>
</feature>
<evidence type="ECO:0000313" key="4">
    <source>
        <dbReference type="Proteomes" id="UP000240325"/>
    </source>
</evidence>
<evidence type="ECO:0000256" key="1">
    <source>
        <dbReference type="SAM" id="Phobius"/>
    </source>
</evidence>
<proteinExistence type="predicted"/>
<organism evidence="3">
    <name type="scientific">Bodo saltans virus</name>
    <dbReference type="NCBI Taxonomy" id="2024608"/>
    <lineage>
        <taxon>Viruses</taxon>
        <taxon>Varidnaviria</taxon>
        <taxon>Bamfordvirae</taxon>
        <taxon>Nucleocytoviricota</taxon>
        <taxon>Megaviricetes</taxon>
        <taxon>Imitervirales</taxon>
        <taxon>Mimiviridae</taxon>
        <taxon>Klosneuvirinae</taxon>
        <taxon>Theiavirus</taxon>
        <taxon>Theiavirus salishense</taxon>
    </lineage>
</organism>
<evidence type="ECO:0000313" key="3">
    <source>
        <dbReference type="EMBL" id="ATZ81026.1"/>
    </source>
</evidence>
<dbReference type="GO" id="GO:0016020">
    <property type="term" value="C:membrane"/>
    <property type="evidence" value="ECO:0007669"/>
    <property type="project" value="InterPro"/>
</dbReference>
<feature type="domain" description="V-SNARE coiled-coil homology" evidence="2">
    <location>
        <begin position="104"/>
        <end position="164"/>
    </location>
</feature>
<evidence type="ECO:0000259" key="2">
    <source>
        <dbReference type="PROSITE" id="PS50892"/>
    </source>
</evidence>
<dbReference type="Gene3D" id="1.20.5.110">
    <property type="match status" value="1"/>
</dbReference>
<dbReference type="CDD" id="cd15843">
    <property type="entry name" value="R-SNARE"/>
    <property type="match status" value="1"/>
</dbReference>
<dbReference type="InterPro" id="IPR001388">
    <property type="entry name" value="Synaptobrevin-like"/>
</dbReference>
<dbReference type="InterPro" id="IPR016444">
    <property type="entry name" value="Synaptobrevin/VAMP"/>
</dbReference>
<keyword evidence="1" id="KW-0812">Transmembrane</keyword>
<dbReference type="PRINTS" id="PR00219">
    <property type="entry name" value="SYNAPTOBREVN"/>
</dbReference>
<dbReference type="SUPFAM" id="SSF58038">
    <property type="entry name" value="SNARE fusion complex"/>
    <property type="match status" value="1"/>
</dbReference>
<dbReference type="PROSITE" id="PS50892">
    <property type="entry name" value="V_SNARE"/>
    <property type="match status" value="1"/>
</dbReference>
<keyword evidence="1" id="KW-1133">Transmembrane helix</keyword>
<dbReference type="GO" id="GO:0016192">
    <property type="term" value="P:vesicle-mediated transport"/>
    <property type="evidence" value="ECO:0007669"/>
    <property type="project" value="InterPro"/>
</dbReference>
<gene>
    <name evidence="3" type="ORF">BMW23_0981</name>
</gene>